<protein>
    <submittedName>
        <fullName evidence="2">Uncharacterized protein</fullName>
    </submittedName>
</protein>
<feature type="region of interest" description="Disordered" evidence="1">
    <location>
        <begin position="56"/>
        <end position="135"/>
    </location>
</feature>
<feature type="compositionally biased region" description="Low complexity" evidence="1">
    <location>
        <begin position="125"/>
        <end position="135"/>
    </location>
</feature>
<reference evidence="2 3" key="1">
    <citation type="journal article" date="2023" name="Mol. Biol. Evol.">
        <title>Genomics of Secondarily Temperate Adaptation in the Only Non-Antarctic Icefish.</title>
        <authorList>
            <person name="Rivera-Colon A.G."/>
            <person name="Rayamajhi N."/>
            <person name="Minhas B.F."/>
            <person name="Madrigal G."/>
            <person name="Bilyk K.T."/>
            <person name="Yoon V."/>
            <person name="Hune M."/>
            <person name="Gregory S."/>
            <person name="Cheng C.H.C."/>
            <person name="Catchen J.M."/>
        </authorList>
    </citation>
    <scope>NUCLEOTIDE SEQUENCE [LARGE SCALE GENOMIC DNA]</scope>
    <source>
        <strain evidence="2">JC2023a</strain>
    </source>
</reference>
<name>A0AAN8G982_9TELE</name>
<evidence type="ECO:0000313" key="3">
    <source>
        <dbReference type="Proteomes" id="UP001335648"/>
    </source>
</evidence>
<sequence>MKMTVSSSAVSLSALSLDPALTEEERMAKKREYWRIKKREQRAARLKQGVLHARATAAVQRRRAQRQAAETTASHGNAPSLPDSSAPLTPHANEIKQESEPVPAVDLNPQPEHAICPKISPPTSPTTTSSASAGA</sequence>
<dbReference type="AlphaFoldDB" id="A0AAN8G982"/>
<feature type="region of interest" description="Disordered" evidence="1">
    <location>
        <begin position="1"/>
        <end position="27"/>
    </location>
</feature>
<evidence type="ECO:0000313" key="2">
    <source>
        <dbReference type="EMBL" id="KAK5876203.1"/>
    </source>
</evidence>
<feature type="compositionally biased region" description="Polar residues" evidence="1">
    <location>
        <begin position="74"/>
        <end position="87"/>
    </location>
</feature>
<feature type="compositionally biased region" description="Low complexity" evidence="1">
    <location>
        <begin position="1"/>
        <end position="17"/>
    </location>
</feature>
<gene>
    <name evidence="2" type="ORF">CesoFtcFv8_027197</name>
</gene>
<organism evidence="2 3">
    <name type="scientific">Champsocephalus esox</name>
    <name type="common">pike icefish</name>
    <dbReference type="NCBI Taxonomy" id="159716"/>
    <lineage>
        <taxon>Eukaryota</taxon>
        <taxon>Metazoa</taxon>
        <taxon>Chordata</taxon>
        <taxon>Craniata</taxon>
        <taxon>Vertebrata</taxon>
        <taxon>Euteleostomi</taxon>
        <taxon>Actinopterygii</taxon>
        <taxon>Neopterygii</taxon>
        <taxon>Teleostei</taxon>
        <taxon>Neoteleostei</taxon>
        <taxon>Acanthomorphata</taxon>
        <taxon>Eupercaria</taxon>
        <taxon>Perciformes</taxon>
        <taxon>Notothenioidei</taxon>
        <taxon>Channichthyidae</taxon>
        <taxon>Champsocephalus</taxon>
    </lineage>
</organism>
<evidence type="ECO:0000256" key="1">
    <source>
        <dbReference type="SAM" id="MobiDB-lite"/>
    </source>
</evidence>
<keyword evidence="3" id="KW-1185">Reference proteome</keyword>
<proteinExistence type="predicted"/>
<comment type="caution">
    <text evidence="2">The sequence shown here is derived from an EMBL/GenBank/DDBJ whole genome shotgun (WGS) entry which is preliminary data.</text>
</comment>
<dbReference type="EMBL" id="JAULUE010002068">
    <property type="protein sequence ID" value="KAK5876203.1"/>
    <property type="molecule type" value="Genomic_DNA"/>
</dbReference>
<dbReference type="Proteomes" id="UP001335648">
    <property type="component" value="Unassembled WGS sequence"/>
</dbReference>
<accession>A0AAN8G982</accession>